<dbReference type="EMBL" id="AB750533">
    <property type="protein sequence ID" value="BAM62595.1"/>
    <property type="molecule type" value="Genomic_DNA"/>
</dbReference>
<proteinExistence type="predicted"/>
<reference evidence="1" key="2">
    <citation type="journal article" date="2014" name="FEMS Microbiol. Ecol.">
        <title>Novel integrons and gene cassettes from a Cascadian submarine gas-hydrate-bearing core.</title>
        <authorList>
            <person name="Elsaied H."/>
            <person name="Stokes H.W."/>
            <person name="Yoshioka H."/>
            <person name="Mitani Y."/>
            <person name="Maruyama A."/>
        </authorList>
    </citation>
    <scope>NUCLEOTIDE SEQUENCE</scope>
</reference>
<feature type="non-terminal residue" evidence="1">
    <location>
        <position position="1"/>
    </location>
</feature>
<accession>K0J7A8</accession>
<sequence>LDNHVRKIECHLLNMLFAALLISACSSSEDLHLTERGLPGEISDPSEYSMIMQEAGDVPALAHFPTAIPKDAELVRFHFHPSVFQGGTALQLRVRLPGSEVEAIRLEFIDKAKYIYSAQMENDGISQDEEVRTTGFYTGDDSSSEFPDAFEILVLDAEYLGSDDAPWNHGVSYGIAVSIADSEIAYWYEDW</sequence>
<organism evidence="1">
    <name type="scientific">uncultured microorganism</name>
    <dbReference type="NCBI Taxonomy" id="358574"/>
    <lineage>
        <taxon>unclassified sequences</taxon>
        <taxon>environmental samples</taxon>
    </lineage>
</organism>
<protein>
    <submittedName>
        <fullName evidence="1">Uncharacterized protein</fullName>
    </submittedName>
</protein>
<evidence type="ECO:0000313" key="1">
    <source>
        <dbReference type="EMBL" id="BAM62595.1"/>
    </source>
</evidence>
<name>K0J7A8_9ZZZZ</name>
<reference evidence="1" key="1">
    <citation type="submission" date="2012-09" db="EMBL/GenBank/DDBJ databases">
        <authorList>
            <person name="Elsaied H.E."/>
            <person name="Maruyama A."/>
        </authorList>
    </citation>
    <scope>NUCLEOTIDE SEQUENCE</scope>
</reference>
<dbReference type="AlphaFoldDB" id="K0J7A8"/>